<dbReference type="EMBL" id="QKWW01000016">
    <property type="protein sequence ID" value="PZT56656.1"/>
    <property type="molecule type" value="Genomic_DNA"/>
</dbReference>
<dbReference type="NCBIfam" id="TIGR02937">
    <property type="entry name" value="sigma70-ECF"/>
    <property type="match status" value="1"/>
</dbReference>
<keyword evidence="2" id="KW-0805">Transcription regulation</keyword>
<dbReference type="RefSeq" id="WP_111269216.1">
    <property type="nucleotide sequence ID" value="NZ_QKWW01000016.1"/>
</dbReference>
<evidence type="ECO:0000256" key="5">
    <source>
        <dbReference type="ARBA" id="ARBA00023163"/>
    </source>
</evidence>
<dbReference type="InterPro" id="IPR039425">
    <property type="entry name" value="RNA_pol_sigma-70-like"/>
</dbReference>
<evidence type="ECO:0000313" key="9">
    <source>
        <dbReference type="Proteomes" id="UP000249204"/>
    </source>
</evidence>
<protein>
    <submittedName>
        <fullName evidence="8">RNA polymerase subunit sigma-24</fullName>
    </submittedName>
</protein>
<dbReference type="SUPFAM" id="SSF88946">
    <property type="entry name" value="Sigma2 domain of RNA polymerase sigma factors"/>
    <property type="match status" value="1"/>
</dbReference>
<organism evidence="8 9">
    <name type="scientific">Paenibacillus silvae</name>
    <dbReference type="NCBI Taxonomy" id="1325358"/>
    <lineage>
        <taxon>Bacteria</taxon>
        <taxon>Bacillati</taxon>
        <taxon>Bacillota</taxon>
        <taxon>Bacilli</taxon>
        <taxon>Bacillales</taxon>
        <taxon>Paenibacillaceae</taxon>
        <taxon>Paenibacillus</taxon>
    </lineage>
</organism>
<comment type="caution">
    <text evidence="8">The sequence shown here is derived from an EMBL/GenBank/DDBJ whole genome shotgun (WGS) entry which is preliminary data.</text>
</comment>
<proteinExistence type="inferred from homology"/>
<accession>A0A2W6PEW9</accession>
<evidence type="ECO:0000259" key="6">
    <source>
        <dbReference type="Pfam" id="PF04542"/>
    </source>
</evidence>
<keyword evidence="4" id="KW-0238">DNA-binding</keyword>
<dbReference type="InterPro" id="IPR013325">
    <property type="entry name" value="RNA_pol_sigma_r2"/>
</dbReference>
<evidence type="ECO:0000256" key="1">
    <source>
        <dbReference type="ARBA" id="ARBA00010641"/>
    </source>
</evidence>
<feature type="domain" description="RNA polymerase sigma factor 70 region 4 type 2" evidence="7">
    <location>
        <begin position="127"/>
        <end position="179"/>
    </location>
</feature>
<dbReference type="InterPro" id="IPR014284">
    <property type="entry name" value="RNA_pol_sigma-70_dom"/>
</dbReference>
<sequence length="192" mass="23181">MEEQWWRFFETDFGNLNSELQRYFYNSYYQFAYKEIIFLLKDHAFAEDIIQESFLKVSKKRRQLKDLASVKKWAKRIIRNQMIDSLKSNKNHYWISLEVVYNTKTSTALGISDVNVETTVEDNFRNQMLHEAILELKPDYQAVLLKYYMDEKSYKEMALELGMNEQVIAQRLVRARRALLNKFSRKWSDDDE</sequence>
<dbReference type="Gene3D" id="1.10.10.10">
    <property type="entry name" value="Winged helix-like DNA-binding domain superfamily/Winged helix DNA-binding domain"/>
    <property type="match status" value="1"/>
</dbReference>
<reference evidence="8 9" key="1">
    <citation type="submission" date="2018-06" db="EMBL/GenBank/DDBJ databases">
        <title>Isolation of heavy metals resistant Paenibacillus silvae NC2 from Gold-Copper mine in ZiJin, China.</title>
        <authorList>
            <person name="Xu J."/>
            <person name="Mazhar H.S."/>
            <person name="Rensing C."/>
        </authorList>
    </citation>
    <scope>NUCLEOTIDE SEQUENCE [LARGE SCALE GENOMIC DNA]</scope>
    <source>
        <strain evidence="8 9">NC2</strain>
    </source>
</reference>
<evidence type="ECO:0000313" key="8">
    <source>
        <dbReference type="EMBL" id="PZT56656.1"/>
    </source>
</evidence>
<dbReference type="AlphaFoldDB" id="A0A2W6PEW9"/>
<dbReference type="Gene3D" id="1.10.1740.10">
    <property type="match status" value="1"/>
</dbReference>
<dbReference type="Proteomes" id="UP000249204">
    <property type="component" value="Unassembled WGS sequence"/>
</dbReference>
<comment type="similarity">
    <text evidence="1">Belongs to the sigma-70 factor family. ECF subfamily.</text>
</comment>
<dbReference type="InterPro" id="IPR007627">
    <property type="entry name" value="RNA_pol_sigma70_r2"/>
</dbReference>
<evidence type="ECO:0000259" key="7">
    <source>
        <dbReference type="Pfam" id="PF08281"/>
    </source>
</evidence>
<evidence type="ECO:0000256" key="4">
    <source>
        <dbReference type="ARBA" id="ARBA00023125"/>
    </source>
</evidence>
<dbReference type="GO" id="GO:0016987">
    <property type="term" value="F:sigma factor activity"/>
    <property type="evidence" value="ECO:0007669"/>
    <property type="project" value="UniProtKB-KW"/>
</dbReference>
<keyword evidence="3" id="KW-0731">Sigma factor</keyword>
<dbReference type="InterPro" id="IPR013249">
    <property type="entry name" value="RNA_pol_sigma70_r4_t2"/>
</dbReference>
<dbReference type="GO" id="GO:0003677">
    <property type="term" value="F:DNA binding"/>
    <property type="evidence" value="ECO:0007669"/>
    <property type="project" value="UniProtKB-KW"/>
</dbReference>
<dbReference type="Pfam" id="PF08281">
    <property type="entry name" value="Sigma70_r4_2"/>
    <property type="match status" value="1"/>
</dbReference>
<evidence type="ECO:0000256" key="2">
    <source>
        <dbReference type="ARBA" id="ARBA00023015"/>
    </source>
</evidence>
<dbReference type="SUPFAM" id="SSF88659">
    <property type="entry name" value="Sigma3 and sigma4 domains of RNA polymerase sigma factors"/>
    <property type="match status" value="1"/>
</dbReference>
<keyword evidence="5" id="KW-0804">Transcription</keyword>
<dbReference type="CDD" id="cd06171">
    <property type="entry name" value="Sigma70_r4"/>
    <property type="match status" value="1"/>
</dbReference>
<feature type="domain" description="RNA polymerase sigma-70 region 2" evidence="6">
    <location>
        <begin position="24"/>
        <end position="90"/>
    </location>
</feature>
<name>A0A2W6PEW9_9BACL</name>
<dbReference type="InterPro" id="IPR036388">
    <property type="entry name" value="WH-like_DNA-bd_sf"/>
</dbReference>
<dbReference type="InterPro" id="IPR013324">
    <property type="entry name" value="RNA_pol_sigma_r3/r4-like"/>
</dbReference>
<gene>
    <name evidence="8" type="ORF">DN757_05225</name>
</gene>
<dbReference type="PANTHER" id="PTHR43133">
    <property type="entry name" value="RNA POLYMERASE ECF-TYPE SIGMA FACTO"/>
    <property type="match status" value="1"/>
</dbReference>
<dbReference type="Pfam" id="PF04542">
    <property type="entry name" value="Sigma70_r2"/>
    <property type="match status" value="1"/>
</dbReference>
<evidence type="ECO:0000256" key="3">
    <source>
        <dbReference type="ARBA" id="ARBA00023082"/>
    </source>
</evidence>
<dbReference type="PANTHER" id="PTHR43133:SF8">
    <property type="entry name" value="RNA POLYMERASE SIGMA FACTOR HI_1459-RELATED"/>
    <property type="match status" value="1"/>
</dbReference>
<dbReference type="GO" id="GO:0006352">
    <property type="term" value="P:DNA-templated transcription initiation"/>
    <property type="evidence" value="ECO:0007669"/>
    <property type="project" value="InterPro"/>
</dbReference>